<feature type="chain" id="PRO_5039455588" evidence="1">
    <location>
        <begin position="21"/>
        <end position="201"/>
    </location>
</feature>
<dbReference type="Pfam" id="PF12389">
    <property type="entry name" value="Peptidase_M73"/>
    <property type="match status" value="1"/>
</dbReference>
<gene>
    <name evidence="2" type="ORF">H9714_09985</name>
</gene>
<evidence type="ECO:0000313" key="2">
    <source>
        <dbReference type="EMBL" id="HJB57868.1"/>
    </source>
</evidence>
<proteinExistence type="predicted"/>
<accession>A0A9D2S5M4</accession>
<evidence type="ECO:0000313" key="3">
    <source>
        <dbReference type="Proteomes" id="UP000824208"/>
    </source>
</evidence>
<feature type="signal peptide" evidence="1">
    <location>
        <begin position="1"/>
        <end position="20"/>
    </location>
</feature>
<reference evidence="2" key="1">
    <citation type="journal article" date="2021" name="PeerJ">
        <title>Extensive microbial diversity within the chicken gut microbiome revealed by metagenomics and culture.</title>
        <authorList>
            <person name="Gilroy R."/>
            <person name="Ravi A."/>
            <person name="Getino M."/>
            <person name="Pursley I."/>
            <person name="Horton D.L."/>
            <person name="Alikhan N.F."/>
            <person name="Baker D."/>
            <person name="Gharbi K."/>
            <person name="Hall N."/>
            <person name="Watson M."/>
            <person name="Adriaenssens E.M."/>
            <person name="Foster-Nyarko E."/>
            <person name="Jarju S."/>
            <person name="Secka A."/>
            <person name="Antonio M."/>
            <person name="Oren A."/>
            <person name="Chaudhuri R.R."/>
            <person name="La Ragione R."/>
            <person name="Hildebrand F."/>
            <person name="Pallen M.J."/>
        </authorList>
    </citation>
    <scope>NUCLEOTIDE SEQUENCE</scope>
    <source>
        <strain evidence="2">CHK189-11263</strain>
    </source>
</reference>
<reference evidence="2" key="2">
    <citation type="submission" date="2021-04" db="EMBL/GenBank/DDBJ databases">
        <authorList>
            <person name="Gilroy R."/>
        </authorList>
    </citation>
    <scope>NUCLEOTIDE SEQUENCE</scope>
    <source>
        <strain evidence="2">CHK189-11263</strain>
    </source>
</reference>
<dbReference type="AlphaFoldDB" id="A0A9D2S5M4"/>
<protein>
    <submittedName>
        <fullName evidence="2">M73 family metallopeptidase</fullName>
    </submittedName>
</protein>
<sequence length="201" mass="21569">MNMKKKLVAGGLVAALAATAIGGATLAYFTDEEKAVNTFSVGNVDITLTESEWVESDAKLIPGRVIDKNPTITLEAGSEDAYTFMKVQLSQDFVDLLTDYATAASITNPMDVVEDWFVSEVGPKVMYVDVDAGYAILGVMSPKSAGDSVTYFDQVTVPKGVTQEMISAEDEYTITVTGYAIQAEGFDTREEAFAALFPELA</sequence>
<dbReference type="Proteomes" id="UP000824208">
    <property type="component" value="Unassembled WGS sequence"/>
</dbReference>
<dbReference type="EMBL" id="DWYC01000088">
    <property type="protein sequence ID" value="HJB57868.1"/>
    <property type="molecule type" value="Genomic_DNA"/>
</dbReference>
<keyword evidence="1" id="KW-0732">Signal</keyword>
<dbReference type="NCBIfam" id="TIGR04088">
    <property type="entry name" value="cognate_SipW"/>
    <property type="match status" value="1"/>
</dbReference>
<evidence type="ECO:0000256" key="1">
    <source>
        <dbReference type="SAM" id="SignalP"/>
    </source>
</evidence>
<dbReference type="InterPro" id="IPR023833">
    <property type="entry name" value="Signal_pept_SipW-depend-type"/>
</dbReference>
<comment type="caution">
    <text evidence="2">The sequence shown here is derived from an EMBL/GenBank/DDBJ whole genome shotgun (WGS) entry which is preliminary data.</text>
</comment>
<organism evidence="2 3">
    <name type="scientific">Candidatus Flavonifractor intestinipullorum</name>
    <dbReference type="NCBI Taxonomy" id="2838587"/>
    <lineage>
        <taxon>Bacteria</taxon>
        <taxon>Bacillati</taxon>
        <taxon>Bacillota</taxon>
        <taxon>Clostridia</taxon>
        <taxon>Eubacteriales</taxon>
        <taxon>Oscillospiraceae</taxon>
        <taxon>Flavonifractor</taxon>
    </lineage>
</organism>
<dbReference type="InterPro" id="IPR022121">
    <property type="entry name" value="Peptidase_M73_camelysin"/>
</dbReference>
<name>A0A9D2S5M4_9FIRM</name>